<dbReference type="HOGENOM" id="CLU_3409076_0_0_4"/>
<evidence type="ECO:0000313" key="1">
    <source>
        <dbReference type="EMBL" id="AIJ46665.1"/>
    </source>
</evidence>
<dbReference type="KEGG" id="ctes:O987_12710"/>
<sequence>MMRLDNGIYLVIDFFQTKHRDNRRLLSFS</sequence>
<dbReference type="EMBL" id="CP006704">
    <property type="protein sequence ID" value="AIJ46665.1"/>
    <property type="molecule type" value="Genomic_DNA"/>
</dbReference>
<dbReference type="Proteomes" id="UP000028782">
    <property type="component" value="Chromosome"/>
</dbReference>
<evidence type="ECO:0000313" key="2">
    <source>
        <dbReference type="Proteomes" id="UP000028782"/>
    </source>
</evidence>
<protein>
    <submittedName>
        <fullName evidence="1">Uncharacterized protein</fullName>
    </submittedName>
</protein>
<dbReference type="AlphaFoldDB" id="A0A076PSF2"/>
<gene>
    <name evidence="1" type="ORF">O987_12710</name>
</gene>
<organism evidence="1 2">
    <name type="scientific">Comamonas testosteroni TK102</name>
    <dbReference type="NCBI Taxonomy" id="1392005"/>
    <lineage>
        <taxon>Bacteria</taxon>
        <taxon>Pseudomonadati</taxon>
        <taxon>Pseudomonadota</taxon>
        <taxon>Betaproteobacteria</taxon>
        <taxon>Burkholderiales</taxon>
        <taxon>Comamonadaceae</taxon>
        <taxon>Comamonas</taxon>
    </lineage>
</organism>
<reference evidence="1 2" key="1">
    <citation type="journal article" date="2014" name="Genome Announc.">
        <title>Complete Genome Sequence of Polychlorinated Biphenyl Degrader Comamonas testosteroni TK102 (NBRC 109938).</title>
        <authorList>
            <person name="Fukuda K."/>
            <person name="Hosoyama A."/>
            <person name="Tsuchikane K."/>
            <person name="Ohji S."/>
            <person name="Yamazoe A."/>
            <person name="Fujita N."/>
            <person name="Shintani M."/>
            <person name="Kimbara K."/>
        </authorList>
    </citation>
    <scope>NUCLEOTIDE SEQUENCE [LARGE SCALE GENOMIC DNA]</scope>
    <source>
        <strain evidence="1">TK102</strain>
    </source>
</reference>
<proteinExistence type="predicted"/>
<name>A0A076PSF2_COMTE</name>
<accession>A0A076PSF2</accession>